<keyword evidence="2" id="KW-0378">Hydrolase</keyword>
<dbReference type="EMBL" id="JAVYJV010000006">
    <property type="protein sequence ID" value="KAK4369143.1"/>
    <property type="molecule type" value="Genomic_DNA"/>
</dbReference>
<reference evidence="5" key="1">
    <citation type="submission" date="2023-12" db="EMBL/GenBank/DDBJ databases">
        <title>Genome assembly of Anisodus tanguticus.</title>
        <authorList>
            <person name="Wang Y.-J."/>
        </authorList>
    </citation>
    <scope>NUCLEOTIDE SEQUENCE</scope>
    <source>
        <strain evidence="5">KB-2021</strain>
        <tissue evidence="5">Leaf</tissue>
    </source>
</reference>
<protein>
    <recommendedName>
        <fullName evidence="7">Beta-glucosidase</fullName>
    </recommendedName>
</protein>
<accession>A0AAE1VGJ0</accession>
<proteinExistence type="inferred from homology"/>
<dbReference type="AlphaFoldDB" id="A0AAE1VGJ0"/>
<dbReference type="PANTHER" id="PTHR10353:SF175">
    <property type="entry name" value="BETA-GLUCOSIDASE 18-LIKE ISOFORM X1"/>
    <property type="match status" value="1"/>
</dbReference>
<dbReference type="Pfam" id="PF00232">
    <property type="entry name" value="Glyco_hydro_1"/>
    <property type="match status" value="1"/>
</dbReference>
<comment type="caution">
    <text evidence="5">The sequence shown here is derived from an EMBL/GenBank/DDBJ whole genome shotgun (WGS) entry which is preliminary data.</text>
</comment>
<keyword evidence="4" id="KW-0732">Signal</keyword>
<evidence type="ECO:0008006" key="7">
    <source>
        <dbReference type="Google" id="ProtNLM"/>
    </source>
</evidence>
<comment type="similarity">
    <text evidence="1 3">Belongs to the glycosyl hydrolase 1 family.</text>
</comment>
<dbReference type="SUPFAM" id="SSF51445">
    <property type="entry name" value="(Trans)glycosidases"/>
    <property type="match status" value="1"/>
</dbReference>
<dbReference type="InterPro" id="IPR017853">
    <property type="entry name" value="GH"/>
</dbReference>
<evidence type="ECO:0000256" key="1">
    <source>
        <dbReference type="ARBA" id="ARBA00010838"/>
    </source>
</evidence>
<feature type="signal peptide" evidence="4">
    <location>
        <begin position="1"/>
        <end position="24"/>
    </location>
</feature>
<dbReference type="InterPro" id="IPR001360">
    <property type="entry name" value="Glyco_hydro_1"/>
</dbReference>
<dbReference type="Gene3D" id="3.20.20.80">
    <property type="entry name" value="Glycosidases"/>
    <property type="match status" value="1"/>
</dbReference>
<evidence type="ECO:0000256" key="2">
    <source>
        <dbReference type="ARBA" id="ARBA00022801"/>
    </source>
</evidence>
<evidence type="ECO:0000256" key="3">
    <source>
        <dbReference type="RuleBase" id="RU003690"/>
    </source>
</evidence>
<organism evidence="5 6">
    <name type="scientific">Anisodus tanguticus</name>
    <dbReference type="NCBI Taxonomy" id="243964"/>
    <lineage>
        <taxon>Eukaryota</taxon>
        <taxon>Viridiplantae</taxon>
        <taxon>Streptophyta</taxon>
        <taxon>Embryophyta</taxon>
        <taxon>Tracheophyta</taxon>
        <taxon>Spermatophyta</taxon>
        <taxon>Magnoliopsida</taxon>
        <taxon>eudicotyledons</taxon>
        <taxon>Gunneridae</taxon>
        <taxon>Pentapetalae</taxon>
        <taxon>asterids</taxon>
        <taxon>lamiids</taxon>
        <taxon>Solanales</taxon>
        <taxon>Solanaceae</taxon>
        <taxon>Solanoideae</taxon>
        <taxon>Hyoscyameae</taxon>
        <taxon>Anisodus</taxon>
    </lineage>
</organism>
<dbReference type="PANTHER" id="PTHR10353">
    <property type="entry name" value="GLYCOSYL HYDROLASE"/>
    <property type="match status" value="1"/>
</dbReference>
<evidence type="ECO:0000256" key="4">
    <source>
        <dbReference type="SAM" id="SignalP"/>
    </source>
</evidence>
<dbReference type="GO" id="GO:0008422">
    <property type="term" value="F:beta-glucosidase activity"/>
    <property type="evidence" value="ECO:0007669"/>
    <property type="project" value="TreeGrafter"/>
</dbReference>
<dbReference type="InterPro" id="IPR033132">
    <property type="entry name" value="GH_1_N_CS"/>
</dbReference>
<dbReference type="PROSITE" id="PS00653">
    <property type="entry name" value="GLYCOSYL_HYDROL_F1_2"/>
    <property type="match status" value="1"/>
</dbReference>
<gene>
    <name evidence="5" type="ORF">RND71_012935</name>
</gene>
<dbReference type="Proteomes" id="UP001291623">
    <property type="component" value="Unassembled WGS sequence"/>
</dbReference>
<dbReference type="GO" id="GO:0005975">
    <property type="term" value="P:carbohydrate metabolic process"/>
    <property type="evidence" value="ECO:0007669"/>
    <property type="project" value="InterPro"/>
</dbReference>
<keyword evidence="6" id="KW-1185">Reference proteome</keyword>
<name>A0AAE1VGJ0_9SOLA</name>
<sequence length="147" mass="16785">MKSSSNYFNCLFLLCLLLLVFVNSFEEQQNVKRSQFPDGFLFGATTSAYQIEGAFLEDGKGLSNWDVFSHIKGRIKNEDNGDIADDHYHRFQEDVDLMHSIGLNAYRFSISWSRVLPRGRFGEVNFAGVTFYNKLIDSLLLKGITPL</sequence>
<feature type="chain" id="PRO_5042095371" description="Beta-glucosidase" evidence="4">
    <location>
        <begin position="25"/>
        <end position="147"/>
    </location>
</feature>
<evidence type="ECO:0000313" key="5">
    <source>
        <dbReference type="EMBL" id="KAK4369143.1"/>
    </source>
</evidence>
<evidence type="ECO:0000313" key="6">
    <source>
        <dbReference type="Proteomes" id="UP001291623"/>
    </source>
</evidence>